<evidence type="ECO:0000256" key="2">
    <source>
        <dbReference type="ARBA" id="ARBA00023002"/>
    </source>
</evidence>
<keyword evidence="6" id="KW-1185">Reference proteome</keyword>
<protein>
    <recommendedName>
        <fullName evidence="4">Amine oxidase domain-containing protein</fullName>
    </recommendedName>
</protein>
<evidence type="ECO:0000313" key="5">
    <source>
        <dbReference type="EMBL" id="KST61926.1"/>
    </source>
</evidence>
<proteinExistence type="predicted"/>
<sequence>MSNKGWNRREFLWGVSQSALTLAVLGRTSQQVIASTKKPTSVLVLGAGLSGLYTALLLEAKGVSVTVLEARDRIGGRVHTLDDLPGKPEAGAISFGKKYQRLLDLTERLKLSLEEAQPFEKELLLHIRGESITAQNWAQSTANKLTENERNIIPPRLLVHYLQKNNPLKNSTAWTDPKHSDLDISFEKYLRSKGASDEAIRLMEPTYITNGLDTTSALWSLGHARKFQDYFGKPIHIKGGNSRLVEKMAAALKSPVKTNKVVASIKSSKTGVEVNCKDDSRFKANYAVVTLPFSVLREVEIAPALPEKQAEAVQELSYTAVTKIYLKVLQPFWEKDDYPPMTWTDSPLQRIIPIRDNAEKVTNLICWVNGKNAQMLDTMSTKELSQFFNFEIKKIRPAMVNNVDIIKLVSWGKDPYAKGAYSYFAPGQISRFRDAMAQPWGRIHFAGEHTAIASPGMESALESAERVAKEIFTAIG</sequence>
<evidence type="ECO:0000259" key="4">
    <source>
        <dbReference type="Pfam" id="PF01593"/>
    </source>
</evidence>
<feature type="binding site" evidence="3">
    <location>
        <begin position="69"/>
        <end position="70"/>
    </location>
    <ligand>
        <name>FAD</name>
        <dbReference type="ChEBI" id="CHEBI:57692"/>
    </ligand>
</feature>
<dbReference type="PRINTS" id="PR00757">
    <property type="entry name" value="AMINEOXDASEF"/>
</dbReference>
<dbReference type="SUPFAM" id="SSF54373">
    <property type="entry name" value="FAD-linked reductases, C-terminal domain"/>
    <property type="match status" value="1"/>
</dbReference>
<dbReference type="GO" id="GO:0016491">
    <property type="term" value="F:oxidoreductase activity"/>
    <property type="evidence" value="ECO:0007669"/>
    <property type="project" value="UniProtKB-KW"/>
</dbReference>
<dbReference type="OrthoDB" id="547674at2"/>
<evidence type="ECO:0000256" key="3">
    <source>
        <dbReference type="PIRSR" id="PIRSR601613-1"/>
    </source>
</evidence>
<reference evidence="5 6" key="1">
    <citation type="journal article" date="2015" name="Genome Announc.">
        <title>Draft Genome of the Euendolithic (true boring) Cyanobacterium Mastigocoleus testarum strain BC008.</title>
        <authorList>
            <person name="Guida B.S."/>
            <person name="Garcia-Pichel F."/>
        </authorList>
    </citation>
    <scope>NUCLEOTIDE SEQUENCE [LARGE SCALE GENOMIC DNA]</scope>
    <source>
        <strain evidence="5 6">BC008</strain>
    </source>
</reference>
<feature type="binding site" evidence="3">
    <location>
        <position position="50"/>
    </location>
    <ligand>
        <name>FAD</name>
        <dbReference type="ChEBI" id="CHEBI:57692"/>
    </ligand>
</feature>
<accession>A0A0V7ZC87</accession>
<dbReference type="InterPro" id="IPR036188">
    <property type="entry name" value="FAD/NAD-bd_sf"/>
</dbReference>
<evidence type="ECO:0000313" key="6">
    <source>
        <dbReference type="Proteomes" id="UP000053372"/>
    </source>
</evidence>
<feature type="binding site" evidence="3">
    <location>
        <position position="262"/>
    </location>
    <ligand>
        <name>FAD</name>
        <dbReference type="ChEBI" id="CHEBI:57692"/>
    </ligand>
</feature>
<dbReference type="Proteomes" id="UP000053372">
    <property type="component" value="Unassembled WGS sequence"/>
</dbReference>
<keyword evidence="2" id="KW-0560">Oxidoreductase</keyword>
<dbReference type="PANTHER" id="PTHR10742:SF410">
    <property type="entry name" value="LYSINE-SPECIFIC HISTONE DEMETHYLASE 2"/>
    <property type="match status" value="1"/>
</dbReference>
<organism evidence="5 6">
    <name type="scientific">Mastigocoleus testarum BC008</name>
    <dbReference type="NCBI Taxonomy" id="371196"/>
    <lineage>
        <taxon>Bacteria</taxon>
        <taxon>Bacillati</taxon>
        <taxon>Cyanobacteriota</taxon>
        <taxon>Cyanophyceae</taxon>
        <taxon>Nostocales</taxon>
        <taxon>Hapalosiphonaceae</taxon>
        <taxon>Mastigocoleus</taxon>
    </lineage>
</organism>
<comment type="caution">
    <text evidence="5">The sequence shown here is derived from an EMBL/GenBank/DDBJ whole genome shotgun (WGS) entry which is preliminary data.</text>
</comment>
<name>A0A0V7ZC87_9CYAN</name>
<dbReference type="AlphaFoldDB" id="A0A0V7ZC87"/>
<dbReference type="RefSeq" id="WP_027846278.1">
    <property type="nucleotide sequence ID" value="NZ_LMTZ01000167.1"/>
</dbReference>
<dbReference type="InterPro" id="IPR050281">
    <property type="entry name" value="Flavin_monoamine_oxidase"/>
</dbReference>
<evidence type="ECO:0000256" key="1">
    <source>
        <dbReference type="ARBA" id="ARBA00001974"/>
    </source>
</evidence>
<feature type="binding site" evidence="3">
    <location>
        <position position="223"/>
    </location>
    <ligand>
        <name>substrate</name>
    </ligand>
</feature>
<dbReference type="InterPro" id="IPR002937">
    <property type="entry name" value="Amino_oxidase"/>
</dbReference>
<dbReference type="Pfam" id="PF01593">
    <property type="entry name" value="Amino_oxidase"/>
    <property type="match status" value="1"/>
</dbReference>
<dbReference type="SUPFAM" id="SSF51905">
    <property type="entry name" value="FAD/NAD(P)-binding domain"/>
    <property type="match status" value="1"/>
</dbReference>
<dbReference type="Gene3D" id="3.50.50.60">
    <property type="entry name" value="FAD/NAD(P)-binding domain"/>
    <property type="match status" value="1"/>
</dbReference>
<dbReference type="EMBL" id="LMTZ01000167">
    <property type="protein sequence ID" value="KST61926.1"/>
    <property type="molecule type" value="Genomic_DNA"/>
</dbReference>
<comment type="cofactor">
    <cofactor evidence="1">
        <name>FAD</name>
        <dbReference type="ChEBI" id="CHEBI:57692"/>
    </cofactor>
</comment>
<dbReference type="PANTHER" id="PTHR10742">
    <property type="entry name" value="FLAVIN MONOAMINE OXIDASE"/>
    <property type="match status" value="1"/>
</dbReference>
<feature type="binding site" evidence="3">
    <location>
        <position position="448"/>
    </location>
    <ligand>
        <name>FAD</name>
        <dbReference type="ChEBI" id="CHEBI:57692"/>
    </ligand>
</feature>
<dbReference type="InterPro" id="IPR001613">
    <property type="entry name" value="Flavin_amine_oxidase"/>
</dbReference>
<feature type="domain" description="Amine oxidase" evidence="4">
    <location>
        <begin position="49"/>
        <end position="471"/>
    </location>
</feature>
<gene>
    <name evidence="5" type="ORF">BC008_07730</name>
</gene>